<proteinExistence type="predicted"/>
<dbReference type="Proteomes" id="UP000054988">
    <property type="component" value="Unassembled WGS sequence"/>
</dbReference>
<organism evidence="1 2">
    <name type="scientific">Moniliophthora roreri</name>
    <name type="common">Frosty pod rot fungus</name>
    <name type="synonym">Monilia roreri</name>
    <dbReference type="NCBI Taxonomy" id="221103"/>
    <lineage>
        <taxon>Eukaryota</taxon>
        <taxon>Fungi</taxon>
        <taxon>Dikarya</taxon>
        <taxon>Basidiomycota</taxon>
        <taxon>Agaricomycotina</taxon>
        <taxon>Agaricomycetes</taxon>
        <taxon>Agaricomycetidae</taxon>
        <taxon>Agaricales</taxon>
        <taxon>Marasmiineae</taxon>
        <taxon>Marasmiaceae</taxon>
        <taxon>Moniliophthora</taxon>
    </lineage>
</organism>
<dbReference type="eggNOG" id="ENOG502SIJ1">
    <property type="taxonomic scope" value="Eukaryota"/>
</dbReference>
<evidence type="ECO:0008006" key="3">
    <source>
        <dbReference type="Google" id="ProtNLM"/>
    </source>
</evidence>
<evidence type="ECO:0000313" key="2">
    <source>
        <dbReference type="Proteomes" id="UP000054988"/>
    </source>
</evidence>
<protein>
    <recommendedName>
        <fullName evidence="3">F-box domain-containing protein</fullName>
    </recommendedName>
</protein>
<name>A0A0W0F6E3_MONRR</name>
<comment type="caution">
    <text evidence="1">The sequence shown here is derived from an EMBL/GenBank/DDBJ whole genome shotgun (WGS) entry which is preliminary data.</text>
</comment>
<evidence type="ECO:0000313" key="1">
    <source>
        <dbReference type="EMBL" id="KTB31903.1"/>
    </source>
</evidence>
<dbReference type="AlphaFoldDB" id="A0A0W0F6E3"/>
<gene>
    <name evidence="1" type="ORF">WG66_15495</name>
</gene>
<dbReference type="EMBL" id="LATX01002281">
    <property type="protein sequence ID" value="KTB31903.1"/>
    <property type="molecule type" value="Genomic_DNA"/>
</dbReference>
<accession>A0A0W0F6E3</accession>
<reference evidence="1 2" key="1">
    <citation type="submission" date="2015-12" db="EMBL/GenBank/DDBJ databases">
        <title>Draft genome sequence of Moniliophthora roreri, the causal agent of frosty pod rot of cacao.</title>
        <authorList>
            <person name="Aime M.C."/>
            <person name="Diaz-Valderrama J.R."/>
            <person name="Kijpornyongpan T."/>
            <person name="Phillips-Mora W."/>
        </authorList>
    </citation>
    <scope>NUCLEOTIDE SEQUENCE [LARGE SCALE GENOMIC DNA]</scope>
    <source>
        <strain evidence="1 2">MCA 2952</strain>
    </source>
</reference>
<sequence>MEYWNSISSALRKTNALKHLNIFVNGPFDTSNTWIFEGCEFQLRSFHCDLNWNDQLVNFLYTQVNLHDLFLIDYNESSQESHTATSTVISSSIPIPTERPDTTTLTNTKMIDNTQFLPNLSKLECTFSEAALALVPNRPVTHLKTCFSRSDATEKRAELYLLFSRIRRSTRRLRSLDIADSSYTEAFSMEMLRTVVATGATSAELRYLGTVVLPIGGQQRLKFYGLLMRLPRIACVEFEVTEWDPSPLATGAPAFKALANELRLYCPTVTRVIFVHDFERTVISYTNGVGKLDLEISPEILWRDV</sequence>